<dbReference type="Pfam" id="PF02616">
    <property type="entry name" value="SMC_ScpA"/>
    <property type="match status" value="1"/>
</dbReference>
<name>A0A2H0TGL0_9BACT</name>
<evidence type="ECO:0000256" key="1">
    <source>
        <dbReference type="ARBA" id="ARBA00044777"/>
    </source>
</evidence>
<evidence type="ECO:0000313" key="2">
    <source>
        <dbReference type="EMBL" id="PIR70689.1"/>
    </source>
</evidence>
<gene>
    <name evidence="2" type="ORF">COU46_00100</name>
</gene>
<evidence type="ECO:0000313" key="3">
    <source>
        <dbReference type="Proteomes" id="UP000229383"/>
    </source>
</evidence>
<dbReference type="Proteomes" id="UP000229383">
    <property type="component" value="Unassembled WGS sequence"/>
</dbReference>
<organism evidence="2 3">
    <name type="scientific">Candidatus Niyogibacteria bacterium CG10_big_fil_rev_8_21_14_0_10_42_19</name>
    <dbReference type="NCBI Taxonomy" id="1974725"/>
    <lineage>
        <taxon>Bacteria</taxon>
        <taxon>Candidatus Niyogiibacteriota</taxon>
    </lineage>
</organism>
<dbReference type="InterPro" id="IPR003768">
    <property type="entry name" value="ScpA"/>
</dbReference>
<dbReference type="Gene3D" id="6.10.250.2410">
    <property type="match status" value="1"/>
</dbReference>
<dbReference type="PANTHER" id="PTHR33969:SF2">
    <property type="entry name" value="SEGREGATION AND CONDENSATION PROTEIN A"/>
    <property type="match status" value="1"/>
</dbReference>
<dbReference type="AlphaFoldDB" id="A0A2H0TGL0"/>
<dbReference type="InterPro" id="IPR023093">
    <property type="entry name" value="ScpA-like_C"/>
</dbReference>
<reference evidence="3" key="1">
    <citation type="submission" date="2017-09" db="EMBL/GenBank/DDBJ databases">
        <title>Depth-based differentiation of microbial function through sediment-hosted aquifers and enrichment of novel symbionts in the deep terrestrial subsurface.</title>
        <authorList>
            <person name="Probst A.J."/>
            <person name="Ladd B."/>
            <person name="Jarett J.K."/>
            <person name="Geller-Mcgrath D.E."/>
            <person name="Sieber C.M.K."/>
            <person name="Emerson J.B."/>
            <person name="Anantharaman K."/>
            <person name="Thomas B.C."/>
            <person name="Malmstrom R."/>
            <person name="Stieglmeier M."/>
            <person name="Klingl A."/>
            <person name="Woyke T."/>
            <person name="Ryan C.M."/>
            <person name="Banfield J.F."/>
        </authorList>
    </citation>
    <scope>NUCLEOTIDE SEQUENCE [LARGE SCALE GENOMIC DNA]</scope>
</reference>
<sequence>MPFQFKHEKFEGPLEVLLNMIEERKLSVSEISLSQIADQYFSYIRSLENFPKIEVANFLVVAATLMLIKSRSLIPTLDLSDEEEESIQDLEHRLNLLKTFRILSKNIDRLASNRNFMYSRHYLAGFSSGFYPPEKFKIKDVIRSMHQVLDKIPKIESLPEKVILKAISIEERMMDLVSRITADHSGYFHKITKGNKEDLIISFLAVLELLKQGLVLVNQKNIFGDIEITSLPKSPEASELIK</sequence>
<comment type="caution">
    <text evidence="2">The sequence shown here is derived from an EMBL/GenBank/DDBJ whole genome shotgun (WGS) entry which is preliminary data.</text>
</comment>
<protein>
    <recommendedName>
        <fullName evidence="1">Segregation and condensation protein A</fullName>
    </recommendedName>
</protein>
<dbReference type="Gene3D" id="1.10.10.580">
    <property type="entry name" value="Structural maintenance of chromosome 1. Chain E"/>
    <property type="match status" value="1"/>
</dbReference>
<dbReference type="PANTHER" id="PTHR33969">
    <property type="entry name" value="SEGREGATION AND CONDENSATION PROTEIN A"/>
    <property type="match status" value="1"/>
</dbReference>
<dbReference type="EMBL" id="PFCN01000002">
    <property type="protein sequence ID" value="PIR70689.1"/>
    <property type="molecule type" value="Genomic_DNA"/>
</dbReference>
<accession>A0A2H0TGL0</accession>
<proteinExistence type="predicted"/>